<evidence type="ECO:0000313" key="4">
    <source>
        <dbReference type="Proteomes" id="UP000636479"/>
    </source>
</evidence>
<keyword evidence="2" id="KW-1133">Transmembrane helix</keyword>
<dbReference type="Proteomes" id="UP000636479">
    <property type="component" value="Unassembled WGS sequence"/>
</dbReference>
<keyword evidence="2" id="KW-0472">Membrane</keyword>
<feature type="region of interest" description="Disordered" evidence="1">
    <location>
        <begin position="105"/>
        <end position="131"/>
    </location>
</feature>
<feature type="transmembrane region" description="Helical" evidence="2">
    <location>
        <begin position="6"/>
        <end position="27"/>
    </location>
</feature>
<dbReference type="OrthoDB" id="3346544at2759"/>
<keyword evidence="2" id="KW-0812">Transmembrane</keyword>
<name>A0A8H6VXG4_9AGAR</name>
<organism evidence="3 4">
    <name type="scientific">Mycena indigotica</name>
    <dbReference type="NCBI Taxonomy" id="2126181"/>
    <lineage>
        <taxon>Eukaryota</taxon>
        <taxon>Fungi</taxon>
        <taxon>Dikarya</taxon>
        <taxon>Basidiomycota</taxon>
        <taxon>Agaricomycotina</taxon>
        <taxon>Agaricomycetes</taxon>
        <taxon>Agaricomycetidae</taxon>
        <taxon>Agaricales</taxon>
        <taxon>Marasmiineae</taxon>
        <taxon>Mycenaceae</taxon>
        <taxon>Mycena</taxon>
    </lineage>
</organism>
<proteinExistence type="predicted"/>
<gene>
    <name evidence="3" type="ORF">MIND_00977300</name>
</gene>
<feature type="transmembrane region" description="Helical" evidence="2">
    <location>
        <begin position="77"/>
        <end position="102"/>
    </location>
</feature>
<dbReference type="GeneID" id="59348900"/>
<evidence type="ECO:0000313" key="3">
    <source>
        <dbReference type="EMBL" id="KAF7297437.1"/>
    </source>
</evidence>
<dbReference type="EMBL" id="JACAZF010000008">
    <property type="protein sequence ID" value="KAF7297437.1"/>
    <property type="molecule type" value="Genomic_DNA"/>
</dbReference>
<feature type="compositionally biased region" description="Polar residues" evidence="1">
    <location>
        <begin position="105"/>
        <end position="124"/>
    </location>
</feature>
<feature type="region of interest" description="Disordered" evidence="1">
    <location>
        <begin position="153"/>
        <end position="187"/>
    </location>
</feature>
<protein>
    <submittedName>
        <fullName evidence="3">Uncharacterized protein</fullName>
    </submittedName>
</protein>
<evidence type="ECO:0000256" key="2">
    <source>
        <dbReference type="SAM" id="Phobius"/>
    </source>
</evidence>
<evidence type="ECO:0000256" key="1">
    <source>
        <dbReference type="SAM" id="MobiDB-lite"/>
    </source>
</evidence>
<feature type="transmembrane region" description="Helical" evidence="2">
    <location>
        <begin position="48"/>
        <end position="71"/>
    </location>
</feature>
<reference evidence="3" key="1">
    <citation type="submission" date="2020-05" db="EMBL/GenBank/DDBJ databases">
        <title>Mycena genomes resolve the evolution of fungal bioluminescence.</title>
        <authorList>
            <person name="Tsai I.J."/>
        </authorList>
    </citation>
    <scope>NUCLEOTIDE SEQUENCE</scope>
    <source>
        <strain evidence="3">171206Taipei</strain>
    </source>
</reference>
<dbReference type="RefSeq" id="XP_037217796.1">
    <property type="nucleotide sequence ID" value="XM_037366384.1"/>
</dbReference>
<accession>A0A8H6VXG4</accession>
<sequence>MLPTLWPVLISVSDMLLVLRHLIRQVAIAYRILSTRSIRNLQASRIRTALIIFVESAVIYSASVLALVVVYELSNNAHYILLDLTTSIIGVTFTLVTLRLALASPSSGHSDAGNVNSDPAQSRANSRRHNSSYTYPLTTVSISRFVEVSRERGQYEQDVSSEADSLPETPIGKEDIGSVLPKEALDV</sequence>
<comment type="caution">
    <text evidence="3">The sequence shown here is derived from an EMBL/GenBank/DDBJ whole genome shotgun (WGS) entry which is preliminary data.</text>
</comment>
<dbReference type="AlphaFoldDB" id="A0A8H6VXG4"/>
<keyword evidence="4" id="KW-1185">Reference proteome</keyword>